<protein>
    <submittedName>
        <fullName evidence="2">Uncharacterized protein</fullName>
    </submittedName>
</protein>
<reference evidence="2" key="1">
    <citation type="submission" date="2019-08" db="EMBL/GenBank/DDBJ databases">
        <authorList>
            <person name="Kucharzyk K."/>
            <person name="Murdoch R.W."/>
            <person name="Higgins S."/>
            <person name="Loffler F."/>
        </authorList>
    </citation>
    <scope>NUCLEOTIDE SEQUENCE</scope>
</reference>
<feature type="region of interest" description="Disordered" evidence="1">
    <location>
        <begin position="1"/>
        <end position="95"/>
    </location>
</feature>
<evidence type="ECO:0000256" key="1">
    <source>
        <dbReference type="SAM" id="MobiDB-lite"/>
    </source>
</evidence>
<gene>
    <name evidence="2" type="ORF">SDC9_102498</name>
</gene>
<feature type="compositionally biased region" description="Basic and acidic residues" evidence="1">
    <location>
        <begin position="28"/>
        <end position="41"/>
    </location>
</feature>
<comment type="caution">
    <text evidence="2">The sequence shown here is derived from an EMBL/GenBank/DDBJ whole genome shotgun (WGS) entry which is preliminary data.</text>
</comment>
<sequence length="95" mass="10090">MGGGIDLADPAARAFQRRDRIGQPGKLRGGDQRADHCKEHGGNLAFGDGRCQQAHAGGDHAEQQRGNHQHGEAAGDLDAEEGDRHGAHQKEVQHG</sequence>
<organism evidence="2">
    <name type="scientific">bioreactor metagenome</name>
    <dbReference type="NCBI Taxonomy" id="1076179"/>
    <lineage>
        <taxon>unclassified sequences</taxon>
        <taxon>metagenomes</taxon>
        <taxon>ecological metagenomes</taxon>
    </lineage>
</organism>
<accession>A0A645ATU0</accession>
<proteinExistence type="predicted"/>
<evidence type="ECO:0000313" key="2">
    <source>
        <dbReference type="EMBL" id="MPM55701.1"/>
    </source>
</evidence>
<feature type="compositionally biased region" description="Basic and acidic residues" evidence="1">
    <location>
        <begin position="82"/>
        <end position="95"/>
    </location>
</feature>
<dbReference type="AlphaFoldDB" id="A0A645ATU0"/>
<name>A0A645ATU0_9ZZZZ</name>
<feature type="compositionally biased region" description="Basic and acidic residues" evidence="1">
    <location>
        <begin position="57"/>
        <end position="73"/>
    </location>
</feature>
<dbReference type="EMBL" id="VSSQ01015395">
    <property type="protein sequence ID" value="MPM55701.1"/>
    <property type="molecule type" value="Genomic_DNA"/>
</dbReference>